<dbReference type="Proteomes" id="UP000007073">
    <property type="component" value="Chromosome"/>
</dbReference>
<name>Q39VV0_GEOMG</name>
<dbReference type="KEGG" id="gme:Gmet_1390"/>
<dbReference type="Gene3D" id="3.40.50.150">
    <property type="entry name" value="Vaccinia Virus protein VP39"/>
    <property type="match status" value="1"/>
</dbReference>
<dbReference type="PANTHER" id="PTHR43861">
    <property type="entry name" value="TRANS-ACONITATE 2-METHYLTRANSFERASE-RELATED"/>
    <property type="match status" value="1"/>
</dbReference>
<dbReference type="CDD" id="cd02440">
    <property type="entry name" value="AdoMet_MTases"/>
    <property type="match status" value="1"/>
</dbReference>
<dbReference type="RefSeq" id="WP_004513118.1">
    <property type="nucleotide sequence ID" value="NC_007517.1"/>
</dbReference>
<keyword evidence="1" id="KW-0808">Transferase</keyword>
<dbReference type="GO" id="GO:0008168">
    <property type="term" value="F:methyltransferase activity"/>
    <property type="evidence" value="ECO:0007669"/>
    <property type="project" value="UniProtKB-KW"/>
</dbReference>
<keyword evidence="2" id="KW-1185">Reference proteome</keyword>
<dbReference type="SUPFAM" id="SSF53335">
    <property type="entry name" value="S-adenosyl-L-methionine-dependent methyltransferases"/>
    <property type="match status" value="1"/>
</dbReference>
<dbReference type="Pfam" id="PF13489">
    <property type="entry name" value="Methyltransf_23"/>
    <property type="match status" value="1"/>
</dbReference>
<dbReference type="AlphaFoldDB" id="Q39VV0"/>
<dbReference type="InterPro" id="IPR029063">
    <property type="entry name" value="SAM-dependent_MTases_sf"/>
</dbReference>
<dbReference type="eggNOG" id="COG2227">
    <property type="taxonomic scope" value="Bacteria"/>
</dbReference>
<proteinExistence type="predicted"/>
<reference evidence="1 2" key="1">
    <citation type="submission" date="2005-10" db="EMBL/GenBank/DDBJ databases">
        <title>Complete sequence of Geobacter metallireducens GS-15.</title>
        <authorList>
            <consortium name="US DOE Joint Genome Institute"/>
            <person name="Copeland A."/>
            <person name="Lucas S."/>
            <person name="Lapidus A."/>
            <person name="Barry K."/>
            <person name="Detter J.C."/>
            <person name="Glavina T."/>
            <person name="Hammon N."/>
            <person name="Israni S."/>
            <person name="Pitluck S."/>
            <person name="Di Bartolo G."/>
            <person name="Chain P."/>
            <person name="Schmutz J."/>
            <person name="Larimer F."/>
            <person name="Land M."/>
            <person name="Kyrpides N."/>
            <person name="Ivanova N."/>
            <person name="Richardson P."/>
        </authorList>
    </citation>
    <scope>NUCLEOTIDE SEQUENCE [LARGE SCALE GENOMIC DNA]</scope>
    <source>
        <strain evidence="2">ATCC 53774 / DSM 7210 / GS-15</strain>
    </source>
</reference>
<evidence type="ECO:0000313" key="2">
    <source>
        <dbReference type="Proteomes" id="UP000007073"/>
    </source>
</evidence>
<reference evidence="1 2" key="2">
    <citation type="journal article" date="2009" name="BMC Microbiol.">
        <title>The genome sequence of Geobacter metallireducens: features of metabolism, physiology and regulation common and dissimilar to Geobacter sulfurreducens.</title>
        <authorList>
            <person name="Aklujkar M."/>
            <person name="Krushkal J."/>
            <person name="DiBartolo G."/>
            <person name="Lapidus A."/>
            <person name="Land M.L."/>
            <person name="Lovley D.R."/>
        </authorList>
    </citation>
    <scope>NUCLEOTIDE SEQUENCE [LARGE SCALE GENOMIC DNA]</scope>
    <source>
        <strain evidence="2">ATCC 53774 / DSM 7210 / GS-15</strain>
    </source>
</reference>
<dbReference type="EMBL" id="CP000148">
    <property type="protein sequence ID" value="ABB31624.1"/>
    <property type="molecule type" value="Genomic_DNA"/>
</dbReference>
<organism evidence="1 2">
    <name type="scientific">Geobacter metallireducens (strain ATCC 53774 / DSM 7210 / GS-15)</name>
    <dbReference type="NCBI Taxonomy" id="269799"/>
    <lineage>
        <taxon>Bacteria</taxon>
        <taxon>Pseudomonadati</taxon>
        <taxon>Thermodesulfobacteriota</taxon>
        <taxon>Desulfuromonadia</taxon>
        <taxon>Geobacterales</taxon>
        <taxon>Geobacteraceae</taxon>
        <taxon>Geobacter</taxon>
    </lineage>
</organism>
<dbReference type="HOGENOM" id="CLU_093791_0_0_7"/>
<keyword evidence="1" id="KW-0489">Methyltransferase</keyword>
<gene>
    <name evidence="1" type="ordered locus">Gmet_1390</name>
</gene>
<protein>
    <submittedName>
        <fullName evidence="1">SAM-dependent methyltransferase, putative</fullName>
    </submittedName>
</protein>
<accession>Q39VV0</accession>
<sequence>MEHRLAWYPTPSYLVKRKAIVEFLEKVPVRRVLEVGCGAGDLLRFLAGRGYAGVGIDLSAEAVAAARAIADLSRFRVEQAEVDDVSGIFEVVIASEVLEHCLDDVAFLRKLRRKTAEGGRLILTVPARMAKWGANDELCGHLRRYEREELRARLVEAGFEPLTVVSYGVPIYNLMKPFYDRAVVGKVTEVELLERRTEKSGGMRLLPRLGGLFALLFNDVTMYPFYLIQRLFYRTDLGNGYVAVALNPRGEG</sequence>
<evidence type="ECO:0000313" key="1">
    <source>
        <dbReference type="EMBL" id="ABB31624.1"/>
    </source>
</evidence>
<dbReference type="GO" id="GO:0032259">
    <property type="term" value="P:methylation"/>
    <property type="evidence" value="ECO:0007669"/>
    <property type="project" value="UniProtKB-KW"/>
</dbReference>
<dbReference type="STRING" id="269799.Gmet_1390"/>